<proteinExistence type="inferred from homology"/>
<dbReference type="InterPro" id="IPR015797">
    <property type="entry name" value="NUDIX_hydrolase-like_dom_sf"/>
</dbReference>
<name>A0A3B9GT86_9PROT</name>
<dbReference type="RefSeq" id="WP_272986337.1">
    <property type="nucleotide sequence ID" value="NZ_CAJWRG010000041.1"/>
</dbReference>
<evidence type="ECO:0000259" key="10">
    <source>
        <dbReference type="PROSITE" id="PS51462"/>
    </source>
</evidence>
<comment type="cofactor">
    <cofactor evidence="1">
        <name>Mg(2+)</name>
        <dbReference type="ChEBI" id="CHEBI:18420"/>
    </cofactor>
</comment>
<accession>A0A3B9GT86</accession>
<evidence type="ECO:0000256" key="9">
    <source>
        <dbReference type="ARBA" id="ARBA00023679"/>
    </source>
</evidence>
<evidence type="ECO:0000256" key="4">
    <source>
        <dbReference type="ARBA" id="ARBA00012381"/>
    </source>
</evidence>
<gene>
    <name evidence="11" type="ORF">DCG58_00720</name>
</gene>
<evidence type="ECO:0000256" key="1">
    <source>
        <dbReference type="ARBA" id="ARBA00001946"/>
    </source>
</evidence>
<dbReference type="GO" id="GO:0035529">
    <property type="term" value="F:NADH pyrophosphatase activity"/>
    <property type="evidence" value="ECO:0007669"/>
    <property type="project" value="TreeGrafter"/>
</dbReference>
<dbReference type="PROSITE" id="PS51462">
    <property type="entry name" value="NUDIX"/>
    <property type="match status" value="1"/>
</dbReference>
<sequence length="307" mass="33792">MTNSNDMPLAAKPIERAAHRRLDEAWLEEAFARKDVLVLLMRNGEPFVHPGRDSGLVWMGPEAARLSPGSPRLFLGEDKAGTPVFALDLPERFALEGSLIEGAGEFLDFRAAAGSIPDMDGNCASTARSIFMWHQSHRFCSKCGSESAMVEAGWKRQCPSCGAEHFPRTDPVAIMLAVKDGKALIGRQKMWPPGFYSCLAGFCEPGETIEQAAAREIFEEAGVVADAAGAEYVACQPWPFPSSLMVGLILEAEGFDISIDEKEIEVARWVTQEEMVRILNHSHEEIFGPPPMAIAHHIMKVWSEKDH</sequence>
<dbReference type="AlphaFoldDB" id="A0A3B9GT86"/>
<comment type="similarity">
    <text evidence="3">Belongs to the Nudix hydrolase family. NudC subfamily.</text>
</comment>
<dbReference type="CDD" id="cd03429">
    <property type="entry name" value="NUDIX_NADH_pyrophosphatase_Nudt13"/>
    <property type="match status" value="1"/>
</dbReference>
<keyword evidence="7" id="KW-0460">Magnesium</keyword>
<dbReference type="Pfam" id="PF09297">
    <property type="entry name" value="Zn_ribbon_NUD"/>
    <property type="match status" value="1"/>
</dbReference>
<comment type="catalytic activity">
    <reaction evidence="9">
        <text>a 5'-end NAD(+)-phospho-ribonucleoside in mRNA + H2O = a 5'-end phospho-adenosine-phospho-ribonucleoside in mRNA + beta-nicotinamide D-ribonucleotide + 2 H(+)</text>
        <dbReference type="Rhea" id="RHEA:60876"/>
        <dbReference type="Rhea" id="RHEA-COMP:15698"/>
        <dbReference type="Rhea" id="RHEA-COMP:15719"/>
        <dbReference type="ChEBI" id="CHEBI:14649"/>
        <dbReference type="ChEBI" id="CHEBI:15377"/>
        <dbReference type="ChEBI" id="CHEBI:15378"/>
        <dbReference type="ChEBI" id="CHEBI:144029"/>
        <dbReference type="ChEBI" id="CHEBI:144051"/>
    </reaction>
    <physiologicalReaction direction="left-to-right" evidence="9">
        <dbReference type="Rhea" id="RHEA:60877"/>
    </physiologicalReaction>
</comment>
<dbReference type="PANTHER" id="PTHR42904">
    <property type="entry name" value="NUDIX HYDROLASE, NUDC SUBFAMILY"/>
    <property type="match status" value="1"/>
</dbReference>
<dbReference type="Gene3D" id="3.90.79.10">
    <property type="entry name" value="Nucleoside Triphosphate Pyrophosphohydrolase"/>
    <property type="match status" value="1"/>
</dbReference>
<dbReference type="GO" id="GO:0006742">
    <property type="term" value="P:NADP+ catabolic process"/>
    <property type="evidence" value="ECO:0007669"/>
    <property type="project" value="TreeGrafter"/>
</dbReference>
<dbReference type="InterPro" id="IPR015375">
    <property type="entry name" value="NADH_PPase-like_N"/>
</dbReference>
<dbReference type="Pfam" id="PF09296">
    <property type="entry name" value="NUDIX-like"/>
    <property type="match status" value="1"/>
</dbReference>
<keyword evidence="8" id="KW-0520">NAD</keyword>
<protein>
    <recommendedName>
        <fullName evidence="4">NAD(+) diphosphatase</fullName>
        <ecNumber evidence="4">3.6.1.22</ecNumber>
    </recommendedName>
</protein>
<dbReference type="GO" id="GO:0046872">
    <property type="term" value="F:metal ion binding"/>
    <property type="evidence" value="ECO:0007669"/>
    <property type="project" value="UniProtKB-KW"/>
</dbReference>
<evidence type="ECO:0000256" key="8">
    <source>
        <dbReference type="ARBA" id="ARBA00023027"/>
    </source>
</evidence>
<reference evidence="11 12" key="1">
    <citation type="journal article" date="2018" name="Nat. Biotechnol.">
        <title>A standardized bacterial taxonomy based on genome phylogeny substantially revises the tree of life.</title>
        <authorList>
            <person name="Parks D.H."/>
            <person name="Chuvochina M."/>
            <person name="Waite D.W."/>
            <person name="Rinke C."/>
            <person name="Skarshewski A."/>
            <person name="Chaumeil P.A."/>
            <person name="Hugenholtz P."/>
        </authorList>
    </citation>
    <scope>NUCLEOTIDE SEQUENCE [LARGE SCALE GENOMIC DNA]</scope>
    <source>
        <strain evidence="11">UBA8733</strain>
    </source>
</reference>
<keyword evidence="5" id="KW-0479">Metal-binding</keyword>
<evidence type="ECO:0000313" key="12">
    <source>
        <dbReference type="Proteomes" id="UP000259610"/>
    </source>
</evidence>
<evidence type="ECO:0000313" key="11">
    <source>
        <dbReference type="EMBL" id="HAE25657.1"/>
    </source>
</evidence>
<dbReference type="PROSITE" id="PS00893">
    <property type="entry name" value="NUDIX_BOX"/>
    <property type="match status" value="1"/>
</dbReference>
<dbReference type="InterPro" id="IPR020084">
    <property type="entry name" value="NUDIX_hydrolase_CS"/>
</dbReference>
<dbReference type="PANTHER" id="PTHR42904:SF6">
    <property type="entry name" value="NAD-CAPPED RNA HYDROLASE NUDT12"/>
    <property type="match status" value="1"/>
</dbReference>
<dbReference type="InterPro" id="IPR050241">
    <property type="entry name" value="NAD-cap_RNA_hydrolase_NudC"/>
</dbReference>
<evidence type="ECO:0000256" key="6">
    <source>
        <dbReference type="ARBA" id="ARBA00022801"/>
    </source>
</evidence>
<dbReference type="EMBL" id="DMAN01000016">
    <property type="protein sequence ID" value="HAE25657.1"/>
    <property type="molecule type" value="Genomic_DNA"/>
</dbReference>
<dbReference type="SUPFAM" id="SSF55811">
    <property type="entry name" value="Nudix"/>
    <property type="match status" value="1"/>
</dbReference>
<evidence type="ECO:0000256" key="5">
    <source>
        <dbReference type="ARBA" id="ARBA00022723"/>
    </source>
</evidence>
<dbReference type="Gene3D" id="3.90.79.20">
    <property type="match status" value="1"/>
</dbReference>
<dbReference type="InterPro" id="IPR049734">
    <property type="entry name" value="NudC-like_C"/>
</dbReference>
<dbReference type="GO" id="GO:0019677">
    <property type="term" value="P:NAD+ catabolic process"/>
    <property type="evidence" value="ECO:0007669"/>
    <property type="project" value="TreeGrafter"/>
</dbReference>
<dbReference type="EC" id="3.6.1.22" evidence="4"/>
<dbReference type="GO" id="GO:0005829">
    <property type="term" value="C:cytosol"/>
    <property type="evidence" value="ECO:0007669"/>
    <property type="project" value="TreeGrafter"/>
</dbReference>
<dbReference type="Proteomes" id="UP000259610">
    <property type="component" value="Unassembled WGS sequence"/>
</dbReference>
<feature type="domain" description="Nudix hydrolase" evidence="10">
    <location>
        <begin position="167"/>
        <end position="293"/>
    </location>
</feature>
<evidence type="ECO:0000256" key="3">
    <source>
        <dbReference type="ARBA" id="ARBA00009595"/>
    </source>
</evidence>
<evidence type="ECO:0000256" key="7">
    <source>
        <dbReference type="ARBA" id="ARBA00022842"/>
    </source>
</evidence>
<evidence type="ECO:0000256" key="2">
    <source>
        <dbReference type="ARBA" id="ARBA00001947"/>
    </source>
</evidence>
<dbReference type="Pfam" id="PF00293">
    <property type="entry name" value="NUDIX"/>
    <property type="match status" value="1"/>
</dbReference>
<dbReference type="InterPro" id="IPR015376">
    <property type="entry name" value="Znr_NADH_PPase"/>
</dbReference>
<dbReference type="NCBIfam" id="NF001299">
    <property type="entry name" value="PRK00241.1"/>
    <property type="match status" value="1"/>
</dbReference>
<comment type="cofactor">
    <cofactor evidence="2">
        <name>Zn(2+)</name>
        <dbReference type="ChEBI" id="CHEBI:29105"/>
    </cofactor>
</comment>
<comment type="caution">
    <text evidence="11">The sequence shown here is derived from an EMBL/GenBank/DDBJ whole genome shotgun (WGS) entry which is preliminary data.</text>
</comment>
<dbReference type="InterPro" id="IPR000086">
    <property type="entry name" value="NUDIX_hydrolase_dom"/>
</dbReference>
<organism evidence="11 12">
    <name type="scientific">Hyphomonas adhaerens</name>
    <dbReference type="NCBI Taxonomy" id="81029"/>
    <lineage>
        <taxon>Bacteria</taxon>
        <taxon>Pseudomonadati</taxon>
        <taxon>Pseudomonadota</taxon>
        <taxon>Alphaproteobacteria</taxon>
        <taxon>Hyphomonadales</taxon>
        <taxon>Hyphomonadaceae</taxon>
        <taxon>Hyphomonas</taxon>
    </lineage>
</organism>
<keyword evidence="6" id="KW-0378">Hydrolase</keyword>